<dbReference type="Gene3D" id="3.30.420.10">
    <property type="entry name" value="Ribonuclease H-like superfamily/Ribonuclease H"/>
    <property type="match status" value="1"/>
</dbReference>
<keyword evidence="3" id="KW-1185">Reference proteome</keyword>
<protein>
    <recommendedName>
        <fullName evidence="1">Integrase catalytic domain-containing protein</fullName>
    </recommendedName>
</protein>
<dbReference type="InterPro" id="IPR036397">
    <property type="entry name" value="RNaseH_sf"/>
</dbReference>
<sequence>MVLVAIYVSRCGEIREILCDMCPSPYKSSTPQGALGTLTHSTTTMVTHRRRLPYRFTPSQGFSMIVVTIDCFSKACKLIPLKGLPTAFETATALFNHVFHTYSLPEDIVSDHGPQFISQVWHAFCRQLGINVSLSLGYHPQSNGQAERLNEEIGRFLWTYCNREQHRWSEFLPWAEYAQIH</sequence>
<dbReference type="InterPro" id="IPR050951">
    <property type="entry name" value="Retrovirus_Pol_polyprotein"/>
</dbReference>
<dbReference type="InterPro" id="IPR001584">
    <property type="entry name" value="Integrase_cat-core"/>
</dbReference>
<comment type="caution">
    <text evidence="2">The sequence shown here is derived from an EMBL/GenBank/DDBJ whole genome shotgun (WGS) entry which is preliminary data.</text>
</comment>
<proteinExistence type="predicted"/>
<evidence type="ECO:0000313" key="3">
    <source>
        <dbReference type="Proteomes" id="UP001274896"/>
    </source>
</evidence>
<dbReference type="InterPro" id="IPR012337">
    <property type="entry name" value="RNaseH-like_sf"/>
</dbReference>
<dbReference type="GO" id="GO:0015074">
    <property type="term" value="P:DNA integration"/>
    <property type="evidence" value="ECO:0007669"/>
    <property type="project" value="InterPro"/>
</dbReference>
<reference evidence="2" key="1">
    <citation type="submission" date="2023-06" db="EMBL/GenBank/DDBJ databases">
        <title>Male Hemibagrus guttatus genome.</title>
        <authorList>
            <person name="Bian C."/>
        </authorList>
    </citation>
    <scope>NUCLEOTIDE SEQUENCE</scope>
    <source>
        <strain evidence="2">Male_cb2023</strain>
        <tissue evidence="2">Muscle</tissue>
    </source>
</reference>
<name>A0AAE0R972_9TELE</name>
<evidence type="ECO:0000313" key="2">
    <source>
        <dbReference type="EMBL" id="KAK3548129.1"/>
    </source>
</evidence>
<evidence type="ECO:0000259" key="1">
    <source>
        <dbReference type="PROSITE" id="PS50994"/>
    </source>
</evidence>
<dbReference type="EMBL" id="JAUCMX010000004">
    <property type="protein sequence ID" value="KAK3548129.1"/>
    <property type="molecule type" value="Genomic_DNA"/>
</dbReference>
<dbReference type="PROSITE" id="PS50994">
    <property type="entry name" value="INTEGRASE"/>
    <property type="match status" value="1"/>
</dbReference>
<dbReference type="Pfam" id="PF00665">
    <property type="entry name" value="rve"/>
    <property type="match status" value="1"/>
</dbReference>
<feature type="domain" description="Integrase catalytic" evidence="1">
    <location>
        <begin position="27"/>
        <end position="181"/>
    </location>
</feature>
<dbReference type="SUPFAM" id="SSF53098">
    <property type="entry name" value="Ribonuclease H-like"/>
    <property type="match status" value="1"/>
</dbReference>
<accession>A0AAE0R972</accession>
<dbReference type="GO" id="GO:0003676">
    <property type="term" value="F:nucleic acid binding"/>
    <property type="evidence" value="ECO:0007669"/>
    <property type="project" value="InterPro"/>
</dbReference>
<organism evidence="2 3">
    <name type="scientific">Hemibagrus guttatus</name>
    <dbReference type="NCBI Taxonomy" id="175788"/>
    <lineage>
        <taxon>Eukaryota</taxon>
        <taxon>Metazoa</taxon>
        <taxon>Chordata</taxon>
        <taxon>Craniata</taxon>
        <taxon>Vertebrata</taxon>
        <taxon>Euteleostomi</taxon>
        <taxon>Actinopterygii</taxon>
        <taxon>Neopterygii</taxon>
        <taxon>Teleostei</taxon>
        <taxon>Ostariophysi</taxon>
        <taxon>Siluriformes</taxon>
        <taxon>Bagridae</taxon>
        <taxon>Hemibagrus</taxon>
    </lineage>
</organism>
<dbReference type="Proteomes" id="UP001274896">
    <property type="component" value="Unassembled WGS sequence"/>
</dbReference>
<dbReference type="AlphaFoldDB" id="A0AAE0R972"/>
<dbReference type="PANTHER" id="PTHR37984:SF5">
    <property type="entry name" value="PROTEIN NYNRIN-LIKE"/>
    <property type="match status" value="1"/>
</dbReference>
<dbReference type="PANTHER" id="PTHR37984">
    <property type="entry name" value="PROTEIN CBG26694"/>
    <property type="match status" value="1"/>
</dbReference>
<gene>
    <name evidence="2" type="ORF">QTP70_004869</name>
</gene>